<evidence type="ECO:0000256" key="7">
    <source>
        <dbReference type="ARBA" id="ARBA00022630"/>
    </source>
</evidence>
<evidence type="ECO:0000256" key="2">
    <source>
        <dbReference type="ARBA" id="ARBA00001974"/>
    </source>
</evidence>
<evidence type="ECO:0000256" key="8">
    <source>
        <dbReference type="ARBA" id="ARBA00022827"/>
    </source>
</evidence>
<evidence type="ECO:0000256" key="6">
    <source>
        <dbReference type="ARBA" id="ARBA00019046"/>
    </source>
</evidence>
<dbReference type="PANTHER" id="PTHR42923:SF3">
    <property type="entry name" value="PROTOPORPHYRINOGEN OXIDASE"/>
    <property type="match status" value="1"/>
</dbReference>
<dbReference type="GO" id="GO:0006783">
    <property type="term" value="P:heme biosynthetic process"/>
    <property type="evidence" value="ECO:0007669"/>
    <property type="project" value="UniProtKB-UniRule"/>
</dbReference>
<feature type="domain" description="Amine oxidase" evidence="12">
    <location>
        <begin position="11"/>
        <end position="453"/>
    </location>
</feature>
<dbReference type="InterPro" id="IPR004572">
    <property type="entry name" value="Protoporphyrinogen_oxidase"/>
</dbReference>
<organism evidence="13 14">
    <name type="scientific">Macrococcus lamae</name>
    <dbReference type="NCBI Taxonomy" id="198484"/>
    <lineage>
        <taxon>Bacteria</taxon>
        <taxon>Bacillati</taxon>
        <taxon>Bacillota</taxon>
        <taxon>Bacilli</taxon>
        <taxon>Bacillales</taxon>
        <taxon>Staphylococcaceae</taxon>
        <taxon>Macrococcus</taxon>
    </lineage>
</organism>
<comment type="catalytic activity">
    <reaction evidence="1">
        <text>coproporphyrinogen III + 3 O2 = coproporphyrin III + 3 H2O2</text>
        <dbReference type="Rhea" id="RHEA:43436"/>
        <dbReference type="ChEBI" id="CHEBI:15379"/>
        <dbReference type="ChEBI" id="CHEBI:16240"/>
        <dbReference type="ChEBI" id="CHEBI:57309"/>
        <dbReference type="ChEBI" id="CHEBI:131725"/>
        <dbReference type="EC" id="1.3.3.15"/>
    </reaction>
    <physiologicalReaction direction="left-to-right" evidence="1">
        <dbReference type="Rhea" id="RHEA:43437"/>
    </physiologicalReaction>
</comment>
<keyword evidence="10 11" id="KW-0350">Heme biosynthesis</keyword>
<evidence type="ECO:0000313" key="13">
    <source>
        <dbReference type="EMBL" id="TDM07481.1"/>
    </source>
</evidence>
<gene>
    <name evidence="13" type="ORF">ERX29_08530</name>
</gene>
<keyword evidence="9 11" id="KW-0560">Oxidoreductase</keyword>
<dbReference type="NCBIfam" id="TIGR00562">
    <property type="entry name" value="proto_IX_ox"/>
    <property type="match status" value="1"/>
</dbReference>
<dbReference type="AlphaFoldDB" id="A0A4R6BSX4"/>
<comment type="subcellular location">
    <subcellularLocation>
        <location evidence="11">Cytoplasm</location>
    </subcellularLocation>
</comment>
<dbReference type="PANTHER" id="PTHR42923">
    <property type="entry name" value="PROTOPORPHYRINOGEN OXIDASE"/>
    <property type="match status" value="1"/>
</dbReference>
<evidence type="ECO:0000256" key="11">
    <source>
        <dbReference type="RuleBase" id="RU364052"/>
    </source>
</evidence>
<dbReference type="SUPFAM" id="SSF54373">
    <property type="entry name" value="FAD-linked reductases, C-terminal domain"/>
    <property type="match status" value="1"/>
</dbReference>
<dbReference type="InterPro" id="IPR050464">
    <property type="entry name" value="Zeta_carotene_desat/Oxidored"/>
</dbReference>
<dbReference type="GO" id="GO:0005737">
    <property type="term" value="C:cytoplasm"/>
    <property type="evidence" value="ECO:0007669"/>
    <property type="project" value="UniProtKB-SubCell"/>
</dbReference>
<evidence type="ECO:0000256" key="9">
    <source>
        <dbReference type="ARBA" id="ARBA00023002"/>
    </source>
</evidence>
<evidence type="ECO:0000256" key="1">
    <source>
        <dbReference type="ARBA" id="ARBA00001755"/>
    </source>
</evidence>
<dbReference type="GO" id="GO:0004729">
    <property type="term" value="F:oxygen-dependent protoporphyrinogen oxidase activity"/>
    <property type="evidence" value="ECO:0007669"/>
    <property type="project" value="UniProtKB-UniRule"/>
</dbReference>
<dbReference type="Gene3D" id="3.90.660.20">
    <property type="entry name" value="Protoporphyrinogen oxidase, mitochondrial, domain 2"/>
    <property type="match status" value="1"/>
</dbReference>
<dbReference type="InterPro" id="IPR036188">
    <property type="entry name" value="FAD/NAD-bd_sf"/>
</dbReference>
<evidence type="ECO:0000256" key="3">
    <source>
        <dbReference type="ARBA" id="ARBA00004744"/>
    </source>
</evidence>
<dbReference type="EMBL" id="SCWB01000014">
    <property type="protein sequence ID" value="TDM07481.1"/>
    <property type="molecule type" value="Genomic_DNA"/>
</dbReference>
<proteinExistence type="inferred from homology"/>
<dbReference type="UniPathway" id="UPA00252"/>
<name>A0A4R6BSX4_9STAP</name>
<protein>
    <recommendedName>
        <fullName evidence="6 11">Coproporphyrinogen III oxidase</fullName>
        <ecNumber evidence="5 11">1.3.3.15</ecNumber>
    </recommendedName>
</protein>
<accession>A0A4R6BSX4</accession>
<evidence type="ECO:0000256" key="4">
    <source>
        <dbReference type="ARBA" id="ARBA00008310"/>
    </source>
</evidence>
<dbReference type="Gene3D" id="3.50.50.60">
    <property type="entry name" value="FAD/NAD(P)-binding domain"/>
    <property type="match status" value="1"/>
</dbReference>
<comment type="pathway">
    <text evidence="3 11">Porphyrin-containing compound metabolism; protoheme biosynthesis.</text>
</comment>
<keyword evidence="7 11" id="KW-0285">Flavoprotein</keyword>
<dbReference type="EC" id="1.3.3.15" evidence="5 11"/>
<dbReference type="NCBIfam" id="NF008845">
    <property type="entry name" value="PRK11883.1-5"/>
    <property type="match status" value="1"/>
</dbReference>
<dbReference type="RefSeq" id="WP_133444272.1">
    <property type="nucleotide sequence ID" value="NZ_SCWB01000014.1"/>
</dbReference>
<dbReference type="SUPFAM" id="SSF51905">
    <property type="entry name" value="FAD/NAD(P)-binding domain"/>
    <property type="match status" value="1"/>
</dbReference>
<reference evidence="13 14" key="1">
    <citation type="submission" date="2019-01" db="EMBL/GenBank/DDBJ databases">
        <title>Draft genome sequences of the type strains of six Macrococcus species.</title>
        <authorList>
            <person name="Mazhar S."/>
            <person name="Altermann E."/>
            <person name="Hill C."/>
            <person name="Mcauliffe O."/>
        </authorList>
    </citation>
    <scope>NUCLEOTIDE SEQUENCE [LARGE SCALE GENOMIC DNA]</scope>
    <source>
        <strain evidence="13 14">CCM4815</strain>
    </source>
</reference>
<dbReference type="InterPro" id="IPR002937">
    <property type="entry name" value="Amino_oxidase"/>
</dbReference>
<comment type="similarity">
    <text evidence="4 11">Belongs to the protoporphyrinogen/coproporphyrinogen oxidase family. Coproporphyrinogen III oxidase subfamily.</text>
</comment>
<keyword evidence="8 11" id="KW-0274">FAD</keyword>
<evidence type="ECO:0000256" key="10">
    <source>
        <dbReference type="ARBA" id="ARBA00023133"/>
    </source>
</evidence>
<dbReference type="OrthoDB" id="9805195at2"/>
<keyword evidence="14" id="KW-1185">Reference proteome</keyword>
<evidence type="ECO:0000259" key="12">
    <source>
        <dbReference type="Pfam" id="PF01593"/>
    </source>
</evidence>
<dbReference type="Proteomes" id="UP000294802">
    <property type="component" value="Unassembled WGS sequence"/>
</dbReference>
<keyword evidence="11" id="KW-0963">Cytoplasm</keyword>
<comment type="cofactor">
    <cofactor evidence="2 11">
        <name>FAD</name>
        <dbReference type="ChEBI" id="CHEBI:57692"/>
    </cofactor>
</comment>
<comment type="function">
    <text evidence="11">Involved in coproporphyrin-dependent heme b biosynthesis. Catalyzes the oxidation of coproporphyrinogen III to coproporphyrin III.</text>
</comment>
<evidence type="ECO:0000313" key="14">
    <source>
        <dbReference type="Proteomes" id="UP000294802"/>
    </source>
</evidence>
<evidence type="ECO:0000256" key="5">
    <source>
        <dbReference type="ARBA" id="ARBA00012402"/>
    </source>
</evidence>
<dbReference type="Gene3D" id="1.10.3110.10">
    <property type="entry name" value="protoporphyrinogen ix oxidase, domain 3"/>
    <property type="match status" value="1"/>
</dbReference>
<comment type="caution">
    <text evidence="13">The sequence shown here is derived from an EMBL/GenBank/DDBJ whole genome shotgun (WGS) entry which is preliminary data.</text>
</comment>
<dbReference type="Pfam" id="PF01593">
    <property type="entry name" value="Amino_oxidase"/>
    <property type="match status" value="1"/>
</dbReference>
<sequence>MKKVAVIGAGITGLSAAYYLQQQSDAQIDIIEQSKRPGGKIKTYQRDGYTIELGPESYLARKTIMTELAEELGMADELVTNNTGQSYIYARNQLFPMPSGSVMGIPTELKPFIKTGLLSPAGKLRVGMDYFIKPKEMTTDVSVGAFFRKRLGNEALENLIEPLLSGIYGADIDKLSLKSTFPNFKEQEEKHGSLIKGMRIQKSSAPKSTGKPKGQFRQFLNGLQSFIDKLAETVTAQGAAIHYQSAVTGIEYRNNQYAVMVNDVEKHYDGVIIAVPHTVFSKWFIDAPLRYFKHMAATSVATVVMAFDENQVNNEENGTGFVIARNSDTVITACTWTDKKWAHSAPAGKVLLRAYVGRPGDNVVKNHSDEELVKLARHDLDKMMHIKGEPEFTIVTRLMQSMPQYEVGHIDRVKVVREYVEKQYPGLWLAGASFEAVGLPDCVKQGKEAATALAVELNHH</sequence>